<comment type="similarity">
    <text evidence="2">Belongs to the pterin-4-alpha-carbinolamine dehydratase family.</text>
</comment>
<proteinExistence type="inferred from homology"/>
<dbReference type="AlphaFoldDB" id="A0AAV9IAV0"/>
<protein>
    <recommendedName>
        <fullName evidence="3">4a-hydroxytetrahydrobiopterin dehydratase</fullName>
        <ecNumber evidence="3">4.2.1.96</ecNumber>
    </recommendedName>
    <alternativeName>
        <fullName evidence="5">4-alpha-hydroxy-tetrahydropterin dehydratase</fullName>
    </alternativeName>
</protein>
<accession>A0AAV9IAV0</accession>
<dbReference type="Gene3D" id="3.30.1360.20">
    <property type="entry name" value="Transcriptional coactivator/pterin dehydratase"/>
    <property type="match status" value="1"/>
</dbReference>
<evidence type="ECO:0000256" key="4">
    <source>
        <dbReference type="ARBA" id="ARBA00023239"/>
    </source>
</evidence>
<dbReference type="PANTHER" id="PTHR12599:SF0">
    <property type="entry name" value="PTERIN-4-ALPHA-CARBINOLAMINE DEHYDRATASE"/>
    <property type="match status" value="1"/>
</dbReference>
<keyword evidence="7" id="KW-1185">Reference proteome</keyword>
<dbReference type="SUPFAM" id="SSF55248">
    <property type="entry name" value="PCD-like"/>
    <property type="match status" value="1"/>
</dbReference>
<dbReference type="InterPro" id="IPR001533">
    <property type="entry name" value="Pterin_deHydtase"/>
</dbReference>
<gene>
    <name evidence="6" type="ORF">GAYE_SCF04G2426</name>
</gene>
<name>A0AAV9IAV0_9RHOD</name>
<dbReference type="Pfam" id="PF01329">
    <property type="entry name" value="Pterin_4a"/>
    <property type="match status" value="1"/>
</dbReference>
<comment type="catalytic activity">
    <reaction evidence="1">
        <text>(4aS,6R)-4a-hydroxy-L-erythro-5,6,7,8-tetrahydrobiopterin = (6R)-L-erythro-6,7-dihydrobiopterin + H2O</text>
        <dbReference type="Rhea" id="RHEA:11920"/>
        <dbReference type="ChEBI" id="CHEBI:15377"/>
        <dbReference type="ChEBI" id="CHEBI:15642"/>
        <dbReference type="ChEBI" id="CHEBI:43120"/>
        <dbReference type="EC" id="4.2.1.96"/>
    </reaction>
</comment>
<evidence type="ECO:0000256" key="1">
    <source>
        <dbReference type="ARBA" id="ARBA00001554"/>
    </source>
</evidence>
<dbReference type="GO" id="GO:0006729">
    <property type="term" value="P:tetrahydrobiopterin biosynthetic process"/>
    <property type="evidence" value="ECO:0007669"/>
    <property type="project" value="InterPro"/>
</dbReference>
<keyword evidence="4" id="KW-0456">Lyase</keyword>
<dbReference type="GO" id="GO:0008124">
    <property type="term" value="F:4-alpha-hydroxytetrahydrobiopterin dehydratase activity"/>
    <property type="evidence" value="ECO:0007669"/>
    <property type="project" value="UniProtKB-EC"/>
</dbReference>
<evidence type="ECO:0000256" key="3">
    <source>
        <dbReference type="ARBA" id="ARBA00013252"/>
    </source>
</evidence>
<evidence type="ECO:0000313" key="6">
    <source>
        <dbReference type="EMBL" id="KAK4524525.1"/>
    </source>
</evidence>
<reference evidence="6 7" key="1">
    <citation type="submission" date="2022-07" db="EMBL/GenBank/DDBJ databases">
        <title>Genome-wide signatures of adaptation to extreme environments.</title>
        <authorList>
            <person name="Cho C.H."/>
            <person name="Yoon H.S."/>
        </authorList>
    </citation>
    <scope>NUCLEOTIDE SEQUENCE [LARGE SCALE GENOMIC DNA]</scope>
    <source>
        <strain evidence="6 7">108.79 E11</strain>
    </source>
</reference>
<organism evidence="6 7">
    <name type="scientific">Galdieria yellowstonensis</name>
    <dbReference type="NCBI Taxonomy" id="3028027"/>
    <lineage>
        <taxon>Eukaryota</taxon>
        <taxon>Rhodophyta</taxon>
        <taxon>Bangiophyceae</taxon>
        <taxon>Galdieriales</taxon>
        <taxon>Galdieriaceae</taxon>
        <taxon>Galdieria</taxon>
    </lineage>
</organism>
<evidence type="ECO:0000313" key="7">
    <source>
        <dbReference type="Proteomes" id="UP001300502"/>
    </source>
</evidence>
<dbReference type="EMBL" id="JANCYU010000024">
    <property type="protein sequence ID" value="KAK4524525.1"/>
    <property type="molecule type" value="Genomic_DNA"/>
</dbReference>
<sequence length="121" mass="13862">METSPALVRLVEASCQPCHSKTDILSTDRIEQYLSQIPGWQLDNNSQQGPRIRRTFIGKDFDQCVDMVCEIRKVAQKENHHPEIHLTRYKYLEVVIQTFAVNNLTINDFILAAKIDACLSS</sequence>
<dbReference type="Proteomes" id="UP001300502">
    <property type="component" value="Unassembled WGS sequence"/>
</dbReference>
<evidence type="ECO:0000256" key="5">
    <source>
        <dbReference type="ARBA" id="ARBA00030497"/>
    </source>
</evidence>
<dbReference type="PANTHER" id="PTHR12599">
    <property type="entry name" value="PTERIN-4-ALPHA-CARBINOLAMINE DEHYDRATASE"/>
    <property type="match status" value="1"/>
</dbReference>
<dbReference type="EC" id="4.2.1.96" evidence="3"/>
<evidence type="ECO:0000256" key="2">
    <source>
        <dbReference type="ARBA" id="ARBA00006472"/>
    </source>
</evidence>
<comment type="caution">
    <text evidence="6">The sequence shown here is derived from an EMBL/GenBank/DDBJ whole genome shotgun (WGS) entry which is preliminary data.</text>
</comment>
<dbReference type="InterPro" id="IPR036428">
    <property type="entry name" value="PCD_sf"/>
</dbReference>